<organism evidence="4 5">
    <name type="scientific">Deinococcus arcticus</name>
    <dbReference type="NCBI Taxonomy" id="2136176"/>
    <lineage>
        <taxon>Bacteria</taxon>
        <taxon>Thermotogati</taxon>
        <taxon>Deinococcota</taxon>
        <taxon>Deinococci</taxon>
        <taxon>Deinococcales</taxon>
        <taxon>Deinococcaceae</taxon>
        <taxon>Deinococcus</taxon>
    </lineage>
</organism>
<keyword evidence="2" id="KW-1133">Transmembrane helix</keyword>
<evidence type="ECO:0000313" key="4">
    <source>
        <dbReference type="EMBL" id="PTA69459.1"/>
    </source>
</evidence>
<sequence>MGDNRKVPDVHTGQSSGRRARAQCAGSRGGVPGPRQPHLRSPQAQAHAYAARMYPRTRALPTRPAIALWKLLLPALLVLGLGGWAYRWVTRPVNPPLQPAARQGTVAGDWTTLQVFGPRAPGQSGHRRTLDWAQAHLTALGYRVTRQSFAATVREDLGAEVRAPGLTLRGQTLDGAQGGEQEGELVRIAPGAGAEQLQAQNLLGRLAVTTCPPGPWARLADAVVEAGGLGLAIVNDCARPPPLSRIDGTALPLLTVPARDGAALLARAGQRVTFRATTRERPATAANLIAARVGSTPDVLFGAHLDSVPLSPGANDNASGVLAVLELARRAAGTPLAERAWFVLFDDEEAGLNGSRLFVRAYSYPLRHTRAMLNLDMVGVAAEPLGVAAHEELRALVRRVSPATRLFEEAPSTRETFGRTLNVTGRSDHAAFKPLGVRTLFLHRGLDPNYHRAGDTVLDPRLVSGAADLAEGLARAVLAAPWTPREPCGITGRDCR</sequence>
<feature type="transmembrane region" description="Helical" evidence="2">
    <location>
        <begin position="66"/>
        <end position="86"/>
    </location>
</feature>
<evidence type="ECO:0000256" key="1">
    <source>
        <dbReference type="SAM" id="MobiDB-lite"/>
    </source>
</evidence>
<dbReference type="PANTHER" id="PTHR12147">
    <property type="entry name" value="METALLOPEPTIDASE M28 FAMILY MEMBER"/>
    <property type="match status" value="1"/>
</dbReference>
<dbReference type="Proteomes" id="UP000240317">
    <property type="component" value="Unassembled WGS sequence"/>
</dbReference>
<feature type="region of interest" description="Disordered" evidence="1">
    <location>
        <begin position="1"/>
        <end position="41"/>
    </location>
</feature>
<gene>
    <name evidence="4" type="ORF">C8263_03640</name>
</gene>
<dbReference type="GO" id="GO:0006508">
    <property type="term" value="P:proteolysis"/>
    <property type="evidence" value="ECO:0007669"/>
    <property type="project" value="InterPro"/>
</dbReference>
<comment type="caution">
    <text evidence="4">The sequence shown here is derived from an EMBL/GenBank/DDBJ whole genome shotgun (WGS) entry which is preliminary data.</text>
</comment>
<dbReference type="Gene3D" id="3.40.630.10">
    <property type="entry name" value="Zn peptidases"/>
    <property type="match status" value="1"/>
</dbReference>
<dbReference type="Pfam" id="PF04389">
    <property type="entry name" value="Peptidase_M28"/>
    <property type="match status" value="1"/>
</dbReference>
<keyword evidence="2" id="KW-0812">Transmembrane</keyword>
<dbReference type="GO" id="GO:0008235">
    <property type="term" value="F:metalloexopeptidase activity"/>
    <property type="evidence" value="ECO:0007669"/>
    <property type="project" value="InterPro"/>
</dbReference>
<dbReference type="EMBL" id="PYSV01000002">
    <property type="protein sequence ID" value="PTA69459.1"/>
    <property type="molecule type" value="Genomic_DNA"/>
</dbReference>
<dbReference type="PANTHER" id="PTHR12147:SF26">
    <property type="entry name" value="PEPTIDASE M28 DOMAIN-CONTAINING PROTEIN"/>
    <property type="match status" value="1"/>
</dbReference>
<dbReference type="InterPro" id="IPR045175">
    <property type="entry name" value="M28_fam"/>
</dbReference>
<dbReference type="Gene3D" id="3.50.30.30">
    <property type="match status" value="1"/>
</dbReference>
<name>A0A2T3WC34_9DEIO</name>
<keyword evidence="2" id="KW-0472">Membrane</keyword>
<dbReference type="InterPro" id="IPR007484">
    <property type="entry name" value="Peptidase_M28"/>
</dbReference>
<evidence type="ECO:0000259" key="3">
    <source>
        <dbReference type="Pfam" id="PF04389"/>
    </source>
</evidence>
<evidence type="ECO:0000313" key="5">
    <source>
        <dbReference type="Proteomes" id="UP000240317"/>
    </source>
</evidence>
<dbReference type="SUPFAM" id="SSF53187">
    <property type="entry name" value="Zn-dependent exopeptidases"/>
    <property type="match status" value="1"/>
</dbReference>
<reference evidence="4 5" key="1">
    <citation type="submission" date="2018-03" db="EMBL/GenBank/DDBJ databases">
        <title>Draft genome of Deinococcus sp. OD32.</title>
        <authorList>
            <person name="Wang X.-P."/>
            <person name="Du Z.-J."/>
        </authorList>
    </citation>
    <scope>NUCLEOTIDE SEQUENCE [LARGE SCALE GENOMIC DNA]</scope>
    <source>
        <strain evidence="4 5">OD32</strain>
    </source>
</reference>
<protein>
    <submittedName>
        <fullName evidence="4">Peptidase M28</fullName>
    </submittedName>
</protein>
<proteinExistence type="predicted"/>
<accession>A0A2T3WC34</accession>
<feature type="domain" description="Peptidase M28" evidence="3">
    <location>
        <begin position="287"/>
        <end position="457"/>
    </location>
</feature>
<keyword evidence="5" id="KW-1185">Reference proteome</keyword>
<evidence type="ECO:0000256" key="2">
    <source>
        <dbReference type="SAM" id="Phobius"/>
    </source>
</evidence>
<dbReference type="AlphaFoldDB" id="A0A2T3WC34"/>